<evidence type="ECO:0000313" key="10">
    <source>
        <dbReference type="Proteomes" id="UP000095003"/>
    </source>
</evidence>
<dbReference type="Pfam" id="PF00528">
    <property type="entry name" value="BPD_transp_1"/>
    <property type="match status" value="1"/>
</dbReference>
<dbReference type="CDD" id="cd06261">
    <property type="entry name" value="TM_PBP2"/>
    <property type="match status" value="1"/>
</dbReference>
<evidence type="ECO:0000256" key="1">
    <source>
        <dbReference type="ARBA" id="ARBA00004651"/>
    </source>
</evidence>
<keyword evidence="4 7" id="KW-0812">Transmembrane</keyword>
<protein>
    <submittedName>
        <fullName evidence="9">Putative multiple-sugar transport system permease YteP</fullName>
    </submittedName>
</protein>
<reference evidence="9 10" key="1">
    <citation type="submission" date="2016-07" db="EMBL/GenBank/DDBJ databases">
        <title>Characterization of isolates of Eisenbergiella tayi derived from blood cultures, using whole genome sequencing.</title>
        <authorList>
            <person name="Burdz T."/>
            <person name="Wiebe D."/>
            <person name="Huynh C."/>
            <person name="Bernard K."/>
        </authorList>
    </citation>
    <scope>NUCLEOTIDE SEQUENCE [LARGE SCALE GENOMIC DNA]</scope>
    <source>
        <strain evidence="9 10">NML 120489</strain>
    </source>
</reference>
<keyword evidence="2 7" id="KW-0813">Transport</keyword>
<evidence type="ECO:0000256" key="4">
    <source>
        <dbReference type="ARBA" id="ARBA00022692"/>
    </source>
</evidence>
<dbReference type="InterPro" id="IPR035906">
    <property type="entry name" value="MetI-like_sf"/>
</dbReference>
<proteinExistence type="inferred from homology"/>
<dbReference type="Gene3D" id="1.10.3720.10">
    <property type="entry name" value="MetI-like"/>
    <property type="match status" value="1"/>
</dbReference>
<feature type="transmembrane region" description="Helical" evidence="7">
    <location>
        <begin position="34"/>
        <end position="57"/>
    </location>
</feature>
<evidence type="ECO:0000256" key="6">
    <source>
        <dbReference type="ARBA" id="ARBA00023136"/>
    </source>
</evidence>
<keyword evidence="9" id="KW-0762">Sugar transport</keyword>
<feature type="transmembrane region" description="Helical" evidence="7">
    <location>
        <begin position="285"/>
        <end position="306"/>
    </location>
</feature>
<keyword evidence="3" id="KW-1003">Cell membrane</keyword>
<comment type="subcellular location">
    <subcellularLocation>
        <location evidence="1 7">Cell membrane</location>
        <topology evidence="1 7">Multi-pass membrane protein</topology>
    </subcellularLocation>
</comment>
<dbReference type="AlphaFoldDB" id="A0A1E3A2K1"/>
<keyword evidence="6 7" id="KW-0472">Membrane</keyword>
<dbReference type="RefSeq" id="WP_069159337.1">
    <property type="nucleotide sequence ID" value="NZ_DBFYTC010000172.1"/>
</dbReference>
<dbReference type="InterPro" id="IPR000515">
    <property type="entry name" value="MetI-like"/>
</dbReference>
<evidence type="ECO:0000256" key="5">
    <source>
        <dbReference type="ARBA" id="ARBA00022989"/>
    </source>
</evidence>
<dbReference type="GeneID" id="93300872"/>
<comment type="similarity">
    <text evidence="7">Belongs to the binding-protein-dependent transport system permease family.</text>
</comment>
<dbReference type="Proteomes" id="UP000095003">
    <property type="component" value="Unassembled WGS sequence"/>
</dbReference>
<dbReference type="PATRIC" id="fig|1432052.3.peg.6569"/>
<dbReference type="GO" id="GO:0005886">
    <property type="term" value="C:plasma membrane"/>
    <property type="evidence" value="ECO:0007669"/>
    <property type="project" value="UniProtKB-SubCell"/>
</dbReference>
<evidence type="ECO:0000256" key="3">
    <source>
        <dbReference type="ARBA" id="ARBA00022475"/>
    </source>
</evidence>
<dbReference type="InterPro" id="IPR050809">
    <property type="entry name" value="UgpAE/MalFG_permease"/>
</dbReference>
<evidence type="ECO:0000259" key="8">
    <source>
        <dbReference type="PROSITE" id="PS50928"/>
    </source>
</evidence>
<dbReference type="EMBL" id="MCGI01000008">
    <property type="protein sequence ID" value="ODM02717.1"/>
    <property type="molecule type" value="Genomic_DNA"/>
</dbReference>
<name>A0A1E3A2K1_9FIRM</name>
<feature type="transmembrane region" description="Helical" evidence="7">
    <location>
        <begin position="225"/>
        <end position="245"/>
    </location>
</feature>
<organism evidence="9 10">
    <name type="scientific">Eisenbergiella tayi</name>
    <dbReference type="NCBI Taxonomy" id="1432052"/>
    <lineage>
        <taxon>Bacteria</taxon>
        <taxon>Bacillati</taxon>
        <taxon>Bacillota</taxon>
        <taxon>Clostridia</taxon>
        <taxon>Lachnospirales</taxon>
        <taxon>Lachnospiraceae</taxon>
        <taxon>Eisenbergiella</taxon>
    </lineage>
</organism>
<dbReference type="PANTHER" id="PTHR43227">
    <property type="entry name" value="BLL4140 PROTEIN"/>
    <property type="match status" value="1"/>
</dbReference>
<dbReference type="SUPFAM" id="SSF161098">
    <property type="entry name" value="MetI-like"/>
    <property type="match status" value="1"/>
</dbReference>
<dbReference type="PROSITE" id="PS50928">
    <property type="entry name" value="ABC_TM1"/>
    <property type="match status" value="1"/>
</dbReference>
<feature type="transmembrane region" description="Helical" evidence="7">
    <location>
        <begin position="136"/>
        <end position="156"/>
    </location>
</feature>
<dbReference type="GO" id="GO:0055085">
    <property type="term" value="P:transmembrane transport"/>
    <property type="evidence" value="ECO:0007669"/>
    <property type="project" value="InterPro"/>
</dbReference>
<accession>A0A1E3A2K1</accession>
<comment type="caution">
    <text evidence="9">The sequence shown here is derived from an EMBL/GenBank/DDBJ whole genome shotgun (WGS) entry which is preliminary data.</text>
</comment>
<feature type="transmembrane region" description="Helical" evidence="7">
    <location>
        <begin position="179"/>
        <end position="204"/>
    </location>
</feature>
<evidence type="ECO:0000256" key="2">
    <source>
        <dbReference type="ARBA" id="ARBA00022448"/>
    </source>
</evidence>
<sequence length="319" mass="35770">MAVTTVKKDRKTKWKRSGRMSREKLKGQLEIQSMVWPGLIFLFIFSYLPMYGISIAFKDFNIMSGFIGGDFVGLKYFSQFLTDPKLPLVLKNTIMINLLGLVIGFPAPVILAILITELRGRRFRKLAQTVSYLPHFLSWVIFGGIMLELLASGGIVNKGLNLFRLAEGNMNLMADPNKFYMIFTVISIIKSIGYGSILYISAITSVDQDMYEAAYIDGANRFQKIIYITVPAIMGTIVIMLIFQISNILNTGFEQVLILQNSLNISASETIDTYVYKIGMTQQRYSYATAVGLFKSIIAVVLLWSANKCSNKITGKGLF</sequence>
<feature type="domain" description="ABC transmembrane type-1" evidence="8">
    <location>
        <begin position="90"/>
        <end position="306"/>
    </location>
</feature>
<dbReference type="PANTHER" id="PTHR43227:SF11">
    <property type="entry name" value="BLL4140 PROTEIN"/>
    <property type="match status" value="1"/>
</dbReference>
<gene>
    <name evidence="9" type="primary">yteP_101</name>
    <name evidence="9" type="ORF">BEH84_05948</name>
</gene>
<evidence type="ECO:0000313" key="9">
    <source>
        <dbReference type="EMBL" id="ODM02717.1"/>
    </source>
</evidence>
<evidence type="ECO:0000256" key="7">
    <source>
        <dbReference type="RuleBase" id="RU363032"/>
    </source>
</evidence>
<keyword evidence="5 7" id="KW-1133">Transmembrane helix</keyword>
<feature type="transmembrane region" description="Helical" evidence="7">
    <location>
        <begin position="94"/>
        <end position="115"/>
    </location>
</feature>